<keyword evidence="1" id="KW-0808">Transferase</keyword>
<evidence type="ECO:0000313" key="7">
    <source>
        <dbReference type="Proteomes" id="UP000198506"/>
    </source>
</evidence>
<dbReference type="Proteomes" id="UP000198506">
    <property type="component" value="Unassembled WGS sequence"/>
</dbReference>
<dbReference type="AlphaFoldDB" id="A0AA94KYR1"/>
<gene>
    <name evidence="6" type="ORF">SAMN04487783_0548</name>
</gene>
<sequence>MSPARIEPVEAVRLATELGAACAQADGMPPFNDQALVELRRGERRAIGDATALAVISDAGQDGSLPEVELAVHPEQRGHGLGTALARGIADELGAFDAWAHGDHPAATAIAERLGMRRVRTLLQLRAAVPAAATAAADDCLPDGTRAYEPDDASALLALNAEAFADHPEQGRMSADDLAARMAEPWHHDANLVVAPGEGALDAFTWVKPEGEVAELYVLGVSPRRQGAGLGRRMLEATFVRMRALGATTAHLYVEGDNAPALALYRRAGFTQWAIDVRWRHAAHA</sequence>
<keyword evidence="7" id="KW-1185">Reference proteome</keyword>
<evidence type="ECO:0000313" key="6">
    <source>
        <dbReference type="EMBL" id="SFS01424.1"/>
    </source>
</evidence>
<dbReference type="PROSITE" id="PS51186">
    <property type="entry name" value="GNAT"/>
    <property type="match status" value="1"/>
</dbReference>
<organism evidence="6 7">
    <name type="scientific">Agrococcus baldri</name>
    <dbReference type="NCBI Taxonomy" id="153730"/>
    <lineage>
        <taxon>Bacteria</taxon>
        <taxon>Bacillati</taxon>
        <taxon>Actinomycetota</taxon>
        <taxon>Actinomycetes</taxon>
        <taxon>Micrococcales</taxon>
        <taxon>Microbacteriaceae</taxon>
        <taxon>Agrococcus</taxon>
    </lineage>
</organism>
<dbReference type="Pfam" id="PF00583">
    <property type="entry name" value="Acetyltransf_1"/>
    <property type="match status" value="1"/>
</dbReference>
<comment type="caution">
    <text evidence="6">The sequence shown here is derived from an EMBL/GenBank/DDBJ whole genome shotgun (WGS) entry which is preliminary data.</text>
</comment>
<dbReference type="RefSeq" id="WP_092915591.1">
    <property type="nucleotide sequence ID" value="NZ_FOZN01000001.1"/>
</dbReference>
<keyword evidence="3" id="KW-0012">Acyltransferase</keyword>
<accession>A0AA94KYR1</accession>
<evidence type="ECO:0000259" key="5">
    <source>
        <dbReference type="PROSITE" id="PS51186"/>
    </source>
</evidence>
<name>A0AA94KYR1_9MICO</name>
<evidence type="ECO:0000256" key="1">
    <source>
        <dbReference type="ARBA" id="ARBA00022679"/>
    </source>
</evidence>
<dbReference type="PANTHER" id="PTHR43617">
    <property type="entry name" value="L-AMINO ACID N-ACETYLTRANSFERASE"/>
    <property type="match status" value="1"/>
</dbReference>
<keyword evidence="2" id="KW-0677">Repeat</keyword>
<evidence type="ECO:0000256" key="4">
    <source>
        <dbReference type="NCBIfam" id="TIGR03448"/>
    </source>
</evidence>
<dbReference type="GO" id="GO:0035447">
    <property type="term" value="F:mycothiol synthase activity"/>
    <property type="evidence" value="ECO:0007669"/>
    <property type="project" value="UniProtKB-UniRule"/>
</dbReference>
<dbReference type="InterPro" id="IPR017813">
    <property type="entry name" value="Mycothiol_AcTrfase"/>
</dbReference>
<dbReference type="GO" id="GO:0010125">
    <property type="term" value="P:mycothiol biosynthetic process"/>
    <property type="evidence" value="ECO:0007669"/>
    <property type="project" value="UniProtKB-UniRule"/>
</dbReference>
<protein>
    <recommendedName>
        <fullName evidence="4">Mycothiol synthase</fullName>
        <ecNumber evidence="4">2.3.1.189</ecNumber>
    </recommendedName>
</protein>
<dbReference type="InterPro" id="IPR016181">
    <property type="entry name" value="Acyl_CoA_acyltransferase"/>
</dbReference>
<dbReference type="NCBIfam" id="TIGR03448">
    <property type="entry name" value="mycothiol_MshD"/>
    <property type="match status" value="1"/>
</dbReference>
<proteinExistence type="predicted"/>
<dbReference type="CDD" id="cd04301">
    <property type="entry name" value="NAT_SF"/>
    <property type="match status" value="1"/>
</dbReference>
<evidence type="ECO:0000256" key="2">
    <source>
        <dbReference type="ARBA" id="ARBA00022737"/>
    </source>
</evidence>
<evidence type="ECO:0000256" key="3">
    <source>
        <dbReference type="ARBA" id="ARBA00023315"/>
    </source>
</evidence>
<dbReference type="InterPro" id="IPR050276">
    <property type="entry name" value="MshD_Acetyltransferase"/>
</dbReference>
<dbReference type="SUPFAM" id="SSF55729">
    <property type="entry name" value="Acyl-CoA N-acyltransferases (Nat)"/>
    <property type="match status" value="2"/>
</dbReference>
<reference evidence="6 7" key="1">
    <citation type="submission" date="2016-10" db="EMBL/GenBank/DDBJ databases">
        <authorList>
            <person name="Varghese N."/>
            <person name="Submissions S."/>
        </authorList>
    </citation>
    <scope>NUCLEOTIDE SEQUENCE [LARGE SCALE GENOMIC DNA]</scope>
    <source>
        <strain evidence="6 7">IAM 15147</strain>
    </source>
</reference>
<dbReference type="EMBL" id="FOZN01000001">
    <property type="protein sequence ID" value="SFS01424.1"/>
    <property type="molecule type" value="Genomic_DNA"/>
</dbReference>
<dbReference type="Gene3D" id="3.40.630.30">
    <property type="match status" value="1"/>
</dbReference>
<dbReference type="EC" id="2.3.1.189" evidence="4"/>
<dbReference type="InterPro" id="IPR000182">
    <property type="entry name" value="GNAT_dom"/>
</dbReference>
<feature type="domain" description="N-acetyltransferase" evidence="5">
    <location>
        <begin position="143"/>
        <end position="285"/>
    </location>
</feature>